<dbReference type="Gene3D" id="3.40.50.300">
    <property type="entry name" value="P-loop containing nucleotide triphosphate hydrolases"/>
    <property type="match status" value="2"/>
</dbReference>
<dbReference type="GO" id="GO:0005524">
    <property type="term" value="F:ATP binding"/>
    <property type="evidence" value="ECO:0007669"/>
    <property type="project" value="UniProtKB-KW"/>
</dbReference>
<evidence type="ECO:0000256" key="5">
    <source>
        <dbReference type="ARBA" id="ARBA00022692"/>
    </source>
</evidence>
<dbReference type="Pfam" id="PF00005">
    <property type="entry name" value="ABC_tran"/>
    <property type="match status" value="2"/>
</dbReference>
<dbReference type="EMBL" id="QZBD01000066">
    <property type="protein sequence ID" value="THY32003.1"/>
    <property type="molecule type" value="Genomic_DNA"/>
</dbReference>
<name>A0A4V6TF11_AURPU</name>
<dbReference type="PROSITE" id="PS50893">
    <property type="entry name" value="ABC_TRANSPORTER_2"/>
    <property type="match status" value="2"/>
</dbReference>
<evidence type="ECO:0000256" key="2">
    <source>
        <dbReference type="ARBA" id="ARBA00009726"/>
    </source>
</evidence>
<keyword evidence="9 11" id="KW-0472">Membrane</keyword>
<feature type="domain" description="ABC transmembrane type-1" evidence="13">
    <location>
        <begin position="406"/>
        <end position="684"/>
    </location>
</feature>
<keyword evidence="6" id="KW-0547">Nucleotide-binding</keyword>
<keyword evidence="8 11" id="KW-1133">Transmembrane helix</keyword>
<dbReference type="PROSITE" id="PS50929">
    <property type="entry name" value="ABC_TM1F"/>
    <property type="match status" value="1"/>
</dbReference>
<dbReference type="PANTHER" id="PTHR24223:SF399">
    <property type="entry name" value="ABC TRANSPORTER ATNG"/>
    <property type="match status" value="1"/>
</dbReference>
<keyword evidence="14" id="KW-0378">Hydrolase</keyword>
<feature type="transmembrane region" description="Helical" evidence="11">
    <location>
        <begin position="627"/>
        <end position="650"/>
    </location>
</feature>
<dbReference type="PANTHER" id="PTHR24223">
    <property type="entry name" value="ATP-BINDING CASSETTE SUB-FAMILY C"/>
    <property type="match status" value="1"/>
</dbReference>
<evidence type="ECO:0000256" key="9">
    <source>
        <dbReference type="ARBA" id="ARBA00023136"/>
    </source>
</evidence>
<dbReference type="GO" id="GO:0016887">
    <property type="term" value="F:ATP hydrolysis activity"/>
    <property type="evidence" value="ECO:0007669"/>
    <property type="project" value="InterPro"/>
</dbReference>
<evidence type="ECO:0000259" key="13">
    <source>
        <dbReference type="PROSITE" id="PS50929"/>
    </source>
</evidence>
<organism evidence="14 15">
    <name type="scientific">Aureobasidium pullulans</name>
    <name type="common">Black yeast</name>
    <name type="synonym">Pullularia pullulans</name>
    <dbReference type="NCBI Taxonomy" id="5580"/>
    <lineage>
        <taxon>Eukaryota</taxon>
        <taxon>Fungi</taxon>
        <taxon>Dikarya</taxon>
        <taxon>Ascomycota</taxon>
        <taxon>Pezizomycotina</taxon>
        <taxon>Dothideomycetes</taxon>
        <taxon>Dothideomycetidae</taxon>
        <taxon>Dothideales</taxon>
        <taxon>Saccotheciaceae</taxon>
        <taxon>Aureobasidium</taxon>
    </lineage>
</organism>
<feature type="domain" description="ABC transporter" evidence="12">
    <location>
        <begin position="719"/>
        <end position="952"/>
    </location>
</feature>
<sequence>MFTGTSLREKEVGAQKSIRRSLLLNTVISQTSYVALALVTYCAFAVRTRITGEALTNYNLFTSLAILKIISASMLGVVQHIPNTLQCLAAMKRIETFLVSDNQDDQRLRLLPQSLEALPGKSCTSRQDEPIACLSNVSCGYKEASSVIEGVDCAFQSGKFLIVTGSLGSGKSTLLKAILGELKITQGSISAPGIIAYCDQLPWLWNASIEENITGPHERDETWLQRVLWACGLDQDMQHMSKGSTVGEGGSSLSGGQKNRVSLARAVYSRAKFVLLDDILSGLDSRTELLVFSRVLGPYGLLKADGCTIALATNSKRWFSYADSIIILEKGHLTLQGTPSELGEKLGMVSVSEKLLRIDTTMSLADSAAALINSLPMETKSPVSRLRPDSEVYSQYFNSFGFYYTALYFALLALYVGSIQMQSVWLKWWAAAETTAGSKLRVQASIFTAISCTAILLSISLFAYSLLSLLPRSSLHLHIRQWEALMKVTYLAWITQSIGGVINRFSQDVMIIDTQLANAFINTAIQVCTSIASTVLLIVATPYIGIAVPFLGAIFWVIQHVYLRTSKQLRTLDLEAKAPLCAHFLQSASGLASIKAFGWSEDYREKNIQLLQNSQVPYYLLASVQNWLALVLNLVVAGLATAVVSIAFNLKTLDTGYLGLALTGIMDIGFHFEILIQSWTSLETSLGAVARMNQFVSELPQEAEGQIALSTSWPEKGEINIQNLTASYFIDPAASSVLKDISLHIKAGEKVAICGRTGSGKSSIISAIFGLLRTTSGTITIDDLDTTSVRASALRAGIMLLTQDPYFVNGSIRQNLLLHRASGVADDTIVSALERTGLSVKLGLHKDESSVSDILDKLLVPEDMLTKGEMQLFAITRAILSTSKILILDEPTSGLDAASDQVVQRVLWEHCTAGDRTMICIAHKLRSVIDYDTVVVLDGGRIVEKGKPSELAY</sequence>
<dbReference type="FunFam" id="3.40.50.300:FF:002145">
    <property type="entry name" value="ABC transporter (MsbA subfamily)"/>
    <property type="match status" value="1"/>
</dbReference>
<comment type="similarity">
    <text evidence="2">Belongs to the ABC transporter superfamily. ABCC family. Conjugate transporter (TC 3.A.1.208) subfamily.</text>
</comment>
<evidence type="ECO:0000313" key="15">
    <source>
        <dbReference type="Proteomes" id="UP000306584"/>
    </source>
</evidence>
<dbReference type="SUPFAM" id="SSF52540">
    <property type="entry name" value="P-loop containing nucleoside triphosphate hydrolases"/>
    <property type="match status" value="2"/>
</dbReference>
<feature type="transmembrane region" description="Helical" evidence="11">
    <location>
        <begin position="27"/>
        <end position="46"/>
    </location>
</feature>
<evidence type="ECO:0000256" key="1">
    <source>
        <dbReference type="ARBA" id="ARBA00004651"/>
    </source>
</evidence>
<evidence type="ECO:0000256" key="3">
    <source>
        <dbReference type="ARBA" id="ARBA00022448"/>
    </source>
</evidence>
<evidence type="ECO:0000256" key="11">
    <source>
        <dbReference type="SAM" id="Phobius"/>
    </source>
</evidence>
<keyword evidence="3" id="KW-0813">Transport</keyword>
<dbReference type="InterPro" id="IPR050173">
    <property type="entry name" value="ABC_transporter_C-like"/>
</dbReference>
<keyword evidence="4" id="KW-1003">Cell membrane</keyword>
<dbReference type="InterPro" id="IPR027417">
    <property type="entry name" value="P-loop_NTPase"/>
</dbReference>
<evidence type="ECO:0000256" key="6">
    <source>
        <dbReference type="ARBA" id="ARBA00022741"/>
    </source>
</evidence>
<feature type="transmembrane region" description="Helical" evidence="11">
    <location>
        <begin position="656"/>
        <end position="676"/>
    </location>
</feature>
<dbReference type="Proteomes" id="UP000306584">
    <property type="component" value="Unassembled WGS sequence"/>
</dbReference>
<feature type="transmembrane region" description="Helical" evidence="11">
    <location>
        <begin position="544"/>
        <end position="563"/>
    </location>
</feature>
<dbReference type="InterPro" id="IPR003439">
    <property type="entry name" value="ABC_transporter-like_ATP-bd"/>
</dbReference>
<evidence type="ECO:0000313" key="14">
    <source>
        <dbReference type="EMBL" id="THY32003.1"/>
    </source>
</evidence>
<keyword evidence="5 11" id="KW-0812">Transmembrane</keyword>
<dbReference type="InterPro" id="IPR044726">
    <property type="entry name" value="ABCC_6TM_D2"/>
</dbReference>
<evidence type="ECO:0000259" key="12">
    <source>
        <dbReference type="PROSITE" id="PS50893"/>
    </source>
</evidence>
<dbReference type="AlphaFoldDB" id="A0A4V6TF11"/>
<keyword evidence="10" id="KW-0325">Glycoprotein</keyword>
<dbReference type="InterPro" id="IPR003593">
    <property type="entry name" value="AAA+_ATPase"/>
</dbReference>
<dbReference type="Pfam" id="PF00664">
    <property type="entry name" value="ABC_membrane"/>
    <property type="match status" value="1"/>
</dbReference>
<comment type="caution">
    <text evidence="14">The sequence shown here is derived from an EMBL/GenBank/DDBJ whole genome shotgun (WGS) entry which is preliminary data.</text>
</comment>
<dbReference type="InterPro" id="IPR036640">
    <property type="entry name" value="ABC1_TM_sf"/>
</dbReference>
<accession>A0A4V6TF11</accession>
<feature type="transmembrane region" description="Helical" evidence="11">
    <location>
        <begin position="440"/>
        <end position="464"/>
    </location>
</feature>
<comment type="subcellular location">
    <subcellularLocation>
        <location evidence="1">Cell membrane</location>
        <topology evidence="1">Multi-pass membrane protein</topology>
    </subcellularLocation>
</comment>
<reference evidence="14 15" key="1">
    <citation type="submission" date="2018-10" db="EMBL/GenBank/DDBJ databases">
        <title>Fifty Aureobasidium pullulans genomes reveal a recombining polyextremotolerant generalist.</title>
        <authorList>
            <person name="Gostincar C."/>
            <person name="Turk M."/>
            <person name="Zajc J."/>
            <person name="Gunde-Cimerman N."/>
        </authorList>
    </citation>
    <scope>NUCLEOTIDE SEQUENCE [LARGE SCALE GENOMIC DNA]</scope>
    <source>
        <strain evidence="14 15">EXF-6604</strain>
    </source>
</reference>
<feature type="domain" description="ABC transporter" evidence="12">
    <location>
        <begin position="132"/>
        <end position="355"/>
    </location>
</feature>
<dbReference type="Gene3D" id="1.20.1560.10">
    <property type="entry name" value="ABC transporter type 1, transmembrane domain"/>
    <property type="match status" value="1"/>
</dbReference>
<dbReference type="SMART" id="SM00382">
    <property type="entry name" value="AAA"/>
    <property type="match status" value="2"/>
</dbReference>
<evidence type="ECO:0000256" key="7">
    <source>
        <dbReference type="ARBA" id="ARBA00022840"/>
    </source>
</evidence>
<proteinExistence type="inferred from homology"/>
<dbReference type="SUPFAM" id="SSF90123">
    <property type="entry name" value="ABC transporter transmembrane region"/>
    <property type="match status" value="1"/>
</dbReference>
<feature type="transmembrane region" description="Helical" evidence="11">
    <location>
        <begin position="58"/>
        <end position="78"/>
    </location>
</feature>
<dbReference type="CDD" id="cd18580">
    <property type="entry name" value="ABC_6TM_ABCC_D2"/>
    <property type="match status" value="1"/>
</dbReference>
<evidence type="ECO:0000256" key="10">
    <source>
        <dbReference type="ARBA" id="ARBA00023180"/>
    </source>
</evidence>
<evidence type="ECO:0000256" key="4">
    <source>
        <dbReference type="ARBA" id="ARBA00022475"/>
    </source>
</evidence>
<evidence type="ECO:0000256" key="8">
    <source>
        <dbReference type="ARBA" id="ARBA00022989"/>
    </source>
</evidence>
<keyword evidence="7" id="KW-0067">ATP-binding</keyword>
<dbReference type="PROSITE" id="PS00211">
    <property type="entry name" value="ABC_TRANSPORTER_1"/>
    <property type="match status" value="1"/>
</dbReference>
<dbReference type="GO" id="GO:0005886">
    <property type="term" value="C:plasma membrane"/>
    <property type="evidence" value="ECO:0007669"/>
    <property type="project" value="UniProtKB-SubCell"/>
</dbReference>
<protein>
    <submittedName>
        <fullName evidence="14">P-loop containing nucleoside triphosphate hydrolase protein</fullName>
    </submittedName>
</protein>
<dbReference type="InterPro" id="IPR011527">
    <property type="entry name" value="ABC1_TM_dom"/>
</dbReference>
<feature type="transmembrane region" description="Helical" evidence="11">
    <location>
        <begin position="400"/>
        <end position="419"/>
    </location>
</feature>
<dbReference type="InterPro" id="IPR017871">
    <property type="entry name" value="ABC_transporter-like_CS"/>
</dbReference>
<gene>
    <name evidence="14" type="ORF">D6D01_02734</name>
</gene>
<dbReference type="GO" id="GO:0140359">
    <property type="term" value="F:ABC-type transporter activity"/>
    <property type="evidence" value="ECO:0007669"/>
    <property type="project" value="InterPro"/>
</dbReference>